<dbReference type="InterPro" id="IPR057072">
    <property type="entry name" value="bHLH_INO4"/>
</dbReference>
<dbReference type="SMART" id="SM00353">
    <property type="entry name" value="HLH"/>
    <property type="match status" value="1"/>
</dbReference>
<dbReference type="PANTHER" id="PTHR15741:SF27">
    <property type="entry name" value="TRANSCRIPTION FACTOR AP-4"/>
    <property type="match status" value="1"/>
</dbReference>
<name>A0ABX8IB89_9ASCO</name>
<accession>A0ABX8IB89</accession>
<evidence type="ECO:0000256" key="1">
    <source>
        <dbReference type="ARBA" id="ARBA00004123"/>
    </source>
</evidence>
<evidence type="ECO:0000256" key="3">
    <source>
        <dbReference type="ARBA" id="ARBA00023125"/>
    </source>
</evidence>
<organism evidence="7 8">
    <name type="scientific">Candidozyma haemuli</name>
    <dbReference type="NCBI Taxonomy" id="45357"/>
    <lineage>
        <taxon>Eukaryota</taxon>
        <taxon>Fungi</taxon>
        <taxon>Dikarya</taxon>
        <taxon>Ascomycota</taxon>
        <taxon>Saccharomycotina</taxon>
        <taxon>Pichiomycetes</taxon>
        <taxon>Metschnikowiaceae</taxon>
        <taxon>Candidozyma</taxon>
    </lineage>
</organism>
<keyword evidence="4" id="KW-0804">Transcription</keyword>
<gene>
    <name evidence="7" type="ORF">CA3LBN_003488</name>
</gene>
<dbReference type="PROSITE" id="PS50888">
    <property type="entry name" value="BHLH"/>
    <property type="match status" value="1"/>
</dbReference>
<keyword evidence="8" id="KW-1185">Reference proteome</keyword>
<evidence type="ECO:0000256" key="5">
    <source>
        <dbReference type="ARBA" id="ARBA00023242"/>
    </source>
</evidence>
<keyword evidence="3" id="KW-0238">DNA-binding</keyword>
<dbReference type="Gene3D" id="4.10.280.10">
    <property type="entry name" value="Helix-loop-helix DNA-binding domain"/>
    <property type="match status" value="1"/>
</dbReference>
<proteinExistence type="predicted"/>
<feature type="domain" description="BHLH" evidence="6">
    <location>
        <begin position="207"/>
        <end position="259"/>
    </location>
</feature>
<dbReference type="Pfam" id="PF23181">
    <property type="entry name" value="bHLH_INO4"/>
    <property type="match status" value="1"/>
</dbReference>
<protein>
    <recommendedName>
        <fullName evidence="6">BHLH domain-containing protein</fullName>
    </recommendedName>
</protein>
<dbReference type="InterPro" id="IPR052207">
    <property type="entry name" value="Max-like/E-box_TFs"/>
</dbReference>
<dbReference type="SUPFAM" id="SSF47459">
    <property type="entry name" value="HLH, helix-loop-helix DNA-binding domain"/>
    <property type="match status" value="1"/>
</dbReference>
<reference evidence="7 8" key="1">
    <citation type="submission" date="2021-06" db="EMBL/GenBank/DDBJ databases">
        <title>Candida outbreak in Lebanon.</title>
        <authorList>
            <person name="Finianos M."/>
        </authorList>
    </citation>
    <scope>NUCLEOTIDE SEQUENCE [LARGE SCALE GENOMIC DNA]</scope>
    <source>
        <strain evidence="7">CA3LBN</strain>
    </source>
</reference>
<dbReference type="PANTHER" id="PTHR15741">
    <property type="entry name" value="BASIC HELIX-LOOP-HELIX ZIP TRANSCRIPTION FACTOR"/>
    <property type="match status" value="1"/>
</dbReference>
<keyword evidence="2" id="KW-0805">Transcription regulation</keyword>
<keyword evidence="5" id="KW-0539">Nucleus</keyword>
<evidence type="ECO:0000256" key="4">
    <source>
        <dbReference type="ARBA" id="ARBA00023163"/>
    </source>
</evidence>
<evidence type="ECO:0000313" key="8">
    <source>
        <dbReference type="Proteomes" id="UP000825434"/>
    </source>
</evidence>
<sequence>MSSMAPEVATFSDVTLSMLSQHGIVKVKDDQSMIISEYLMEIMSSENLEESLPYDATLSKDSLGTTKFIQTCFQDSIVKKEETTWEPIEGCIDNTLSDTTTTISRTVEGKISNKIGPSLTLSAVGLSLGFDPRISSSHSFQSKFSCDVDARQKMQVFSKHSKVTISNVKQRRFSAAALWKRPFKSFEMSEWEDLDDEHSTYYTSSSRACAHHIASEQKRRENIRAEFDRIVSLTPTLTEQENRSELSILTKSADYIDQLKDENKQLLELCRLKGIPVPDELIYKGPGVAHD</sequence>
<evidence type="ECO:0000256" key="2">
    <source>
        <dbReference type="ARBA" id="ARBA00023015"/>
    </source>
</evidence>
<dbReference type="Proteomes" id="UP000825434">
    <property type="component" value="Chromosome 4"/>
</dbReference>
<dbReference type="InterPro" id="IPR036638">
    <property type="entry name" value="HLH_DNA-bd_sf"/>
</dbReference>
<comment type="subcellular location">
    <subcellularLocation>
        <location evidence="1">Nucleus</location>
    </subcellularLocation>
</comment>
<evidence type="ECO:0000313" key="7">
    <source>
        <dbReference type="EMBL" id="QWU89165.1"/>
    </source>
</evidence>
<evidence type="ECO:0000259" key="6">
    <source>
        <dbReference type="PROSITE" id="PS50888"/>
    </source>
</evidence>
<dbReference type="EMBL" id="CP076664">
    <property type="protein sequence ID" value="QWU89165.1"/>
    <property type="molecule type" value="Genomic_DNA"/>
</dbReference>
<dbReference type="InterPro" id="IPR011598">
    <property type="entry name" value="bHLH_dom"/>
</dbReference>